<dbReference type="Proteomes" id="UP000241247">
    <property type="component" value="Unassembled WGS sequence"/>
</dbReference>
<gene>
    <name evidence="1" type="ORF">C7449_11019</name>
</gene>
<name>A0A2T5ATV1_MYCDI</name>
<evidence type="ECO:0000313" key="2">
    <source>
        <dbReference type="Proteomes" id="UP000241247"/>
    </source>
</evidence>
<dbReference type="EMBL" id="PZZZ01000010">
    <property type="protein sequence ID" value="PTM90139.1"/>
    <property type="molecule type" value="Genomic_DNA"/>
</dbReference>
<dbReference type="OrthoDB" id="9907861at2"/>
<sequence length="132" mass="14774">MQVTKGTAVRIIDALALAIDKKRASAKTFDGRPADPGRFGNWQDAKYSTTQDTPRTRALLLAYAMFSGGKLPKEGIRIDDHWFHPDIWVMKAMLNKGYMIENAQGSHFELTETGWSFIAETVEGLASHANFR</sequence>
<organism evidence="1 2">
    <name type="scientific">Mycoplana dimorpha</name>
    <dbReference type="NCBI Taxonomy" id="28320"/>
    <lineage>
        <taxon>Bacteria</taxon>
        <taxon>Pseudomonadati</taxon>
        <taxon>Pseudomonadota</taxon>
        <taxon>Alphaproteobacteria</taxon>
        <taxon>Hyphomicrobiales</taxon>
        <taxon>Rhizobiaceae</taxon>
        <taxon>Mycoplana</taxon>
    </lineage>
</organism>
<comment type="caution">
    <text evidence="1">The sequence shown here is derived from an EMBL/GenBank/DDBJ whole genome shotgun (WGS) entry which is preliminary data.</text>
</comment>
<dbReference type="AlphaFoldDB" id="A0A2T5ATV1"/>
<accession>A0A2T5ATV1</accession>
<keyword evidence="2" id="KW-1185">Reference proteome</keyword>
<dbReference type="RefSeq" id="WP_146165109.1">
    <property type="nucleotide sequence ID" value="NZ_JBHEEX010000016.1"/>
</dbReference>
<evidence type="ECO:0000313" key="1">
    <source>
        <dbReference type="EMBL" id="PTM90139.1"/>
    </source>
</evidence>
<proteinExistence type="predicted"/>
<protein>
    <submittedName>
        <fullName evidence="1">Uncharacterized protein</fullName>
    </submittedName>
</protein>
<reference evidence="1 2" key="1">
    <citation type="submission" date="2018-04" db="EMBL/GenBank/DDBJ databases">
        <title>Genomic Encyclopedia of Type Strains, Phase IV (KMG-IV): sequencing the most valuable type-strain genomes for metagenomic binning, comparative biology and taxonomic classification.</title>
        <authorList>
            <person name="Goeker M."/>
        </authorList>
    </citation>
    <scope>NUCLEOTIDE SEQUENCE [LARGE SCALE GENOMIC DNA]</scope>
    <source>
        <strain evidence="1 2">DSM 7138</strain>
    </source>
</reference>